<dbReference type="GO" id="GO:0016757">
    <property type="term" value="F:glycosyltransferase activity"/>
    <property type="evidence" value="ECO:0007669"/>
    <property type="project" value="UniProtKB-KW"/>
</dbReference>
<dbReference type="InterPro" id="IPR029057">
    <property type="entry name" value="PRTase-like"/>
</dbReference>
<organism evidence="3 4">
    <name type="scientific">Flavobacterium lacisediminis</name>
    <dbReference type="NCBI Taxonomy" id="2989705"/>
    <lineage>
        <taxon>Bacteria</taxon>
        <taxon>Pseudomonadati</taxon>
        <taxon>Bacteroidota</taxon>
        <taxon>Flavobacteriia</taxon>
        <taxon>Flavobacteriales</taxon>
        <taxon>Flavobacteriaceae</taxon>
        <taxon>Flavobacterium</taxon>
    </lineage>
</organism>
<accession>A0ABT3EER6</accession>
<dbReference type="Proteomes" id="UP001165677">
    <property type="component" value="Unassembled WGS sequence"/>
</dbReference>
<dbReference type="CDD" id="cd06223">
    <property type="entry name" value="PRTases_typeI"/>
    <property type="match status" value="1"/>
</dbReference>
<evidence type="ECO:0000256" key="1">
    <source>
        <dbReference type="ARBA" id="ARBA00008007"/>
    </source>
</evidence>
<dbReference type="RefSeq" id="WP_264367980.1">
    <property type="nucleotide sequence ID" value="NZ_JAPCIO010000001.1"/>
</dbReference>
<protein>
    <submittedName>
        <fullName evidence="3">Phosphoribosyltransferase family protein</fullName>
    </submittedName>
</protein>
<dbReference type="Pfam" id="PF00156">
    <property type="entry name" value="Pribosyltran"/>
    <property type="match status" value="1"/>
</dbReference>
<reference evidence="3" key="1">
    <citation type="submission" date="2022-10" db="EMBL/GenBank/DDBJ databases">
        <title>Flavobacterium sp. nov., a bacterium isolated from lake sediment.</title>
        <authorList>
            <person name="Qu J.-H."/>
        </authorList>
    </citation>
    <scope>NUCLEOTIDE SEQUENCE</scope>
    <source>
        <strain evidence="3">TH16-21</strain>
    </source>
</reference>
<keyword evidence="4" id="KW-1185">Reference proteome</keyword>
<sequence length="213" mass="24421">MGCDSLLLQNEKIICTECNHNLPFTNHHILEGNDTTKKFYGIIPIEFSASMLYFHKKGIVQNLIHNLKYKKHQEIGTLLGKWYSKDLESIAKIKTVSEIIPVPLHKKRLEERGYNQVTTFCEALSNELNIPHNTSLLYRSRYSKTQTKKDRENRKEITKALFDVNFTEADYNKHFLLVDDVMTSGATLEACAKALLKIPNSKVSIVTIAYTLS</sequence>
<evidence type="ECO:0000313" key="4">
    <source>
        <dbReference type="Proteomes" id="UP001165677"/>
    </source>
</evidence>
<keyword evidence="3" id="KW-0808">Transferase</keyword>
<gene>
    <name evidence="3" type="ORF">OJ995_02390</name>
</gene>
<comment type="similarity">
    <text evidence="1">Belongs to the ComF/GntX family.</text>
</comment>
<evidence type="ECO:0000259" key="2">
    <source>
        <dbReference type="Pfam" id="PF00156"/>
    </source>
</evidence>
<evidence type="ECO:0000313" key="3">
    <source>
        <dbReference type="EMBL" id="MCW1147072.1"/>
    </source>
</evidence>
<name>A0ABT3EER6_9FLAO</name>
<feature type="domain" description="Phosphoribosyltransferase" evidence="2">
    <location>
        <begin position="120"/>
        <end position="210"/>
    </location>
</feature>
<dbReference type="SUPFAM" id="SSF53271">
    <property type="entry name" value="PRTase-like"/>
    <property type="match status" value="1"/>
</dbReference>
<dbReference type="Gene3D" id="3.40.50.2020">
    <property type="match status" value="1"/>
</dbReference>
<dbReference type="InterPro" id="IPR000836">
    <property type="entry name" value="PRTase_dom"/>
</dbReference>
<comment type="caution">
    <text evidence="3">The sequence shown here is derived from an EMBL/GenBank/DDBJ whole genome shotgun (WGS) entry which is preliminary data.</text>
</comment>
<proteinExistence type="inferred from homology"/>
<dbReference type="PANTHER" id="PTHR47505">
    <property type="entry name" value="DNA UTILIZATION PROTEIN YHGH"/>
    <property type="match status" value="1"/>
</dbReference>
<dbReference type="EMBL" id="JAPCIO010000001">
    <property type="protein sequence ID" value="MCW1147072.1"/>
    <property type="molecule type" value="Genomic_DNA"/>
</dbReference>
<keyword evidence="3" id="KW-0328">Glycosyltransferase</keyword>
<dbReference type="InterPro" id="IPR051910">
    <property type="entry name" value="ComF/GntX_DNA_util-trans"/>
</dbReference>
<dbReference type="PANTHER" id="PTHR47505:SF1">
    <property type="entry name" value="DNA UTILIZATION PROTEIN YHGH"/>
    <property type="match status" value="1"/>
</dbReference>